<dbReference type="Gene3D" id="3.40.50.12780">
    <property type="entry name" value="N-terminal domain of ligase-like"/>
    <property type="match status" value="1"/>
</dbReference>
<sequence>MMKRPFLDDWIARCCGLEVLSEESLRRYQLNKINEVLRYTERNSLLYRKRLAGVFERHGEAIRAGMWPASPDDVTQLPFTTARDLEDGWKRFVCVPLDAIARMVTLSTSGTTGEPKRLAFASADLERTLDFFAHGISVLVRPGDTVLILLPGAERPDGVTDLLIRALPRIGARGVAGNPAAEQAGFCRELELHRPDCLVAAPGQLRRLLGAHPASPGIRAILSSAEPLPQDLEEALVHGWHCEVFDHYGLTETGYGGGVECCGKQGYHLREGDLFFEVVDPVSGEPVPDGTPGEVVFTTLTRQAMPLIRYRTGDMAAMLPGPCVCGSPLRRLSRIRGRFRKVGGRLEVLAPRKGWMEDSG</sequence>
<dbReference type="InterPro" id="IPR042099">
    <property type="entry name" value="ANL_N_sf"/>
</dbReference>
<dbReference type="HOGENOM" id="CLU_035301_0_0_7"/>
<dbReference type="InterPro" id="IPR053158">
    <property type="entry name" value="CapK_Type1_Caps_Biosynth"/>
</dbReference>
<dbReference type="Pfam" id="PF00501">
    <property type="entry name" value="AMP-binding"/>
    <property type="match status" value="1"/>
</dbReference>
<evidence type="ECO:0000313" key="3">
    <source>
        <dbReference type="Proteomes" id="UP000006034"/>
    </source>
</evidence>
<dbReference type="SUPFAM" id="SSF56801">
    <property type="entry name" value="Acetyl-CoA synthetase-like"/>
    <property type="match status" value="1"/>
</dbReference>
<dbReference type="InterPro" id="IPR000873">
    <property type="entry name" value="AMP-dep_synth/lig_dom"/>
</dbReference>
<proteinExistence type="predicted"/>
<protein>
    <recommendedName>
        <fullName evidence="1">AMP-dependent synthetase/ligase domain-containing protein</fullName>
    </recommendedName>
</protein>
<dbReference type="eggNOG" id="COG1541">
    <property type="taxonomic scope" value="Bacteria"/>
</dbReference>
<evidence type="ECO:0000313" key="2">
    <source>
        <dbReference type="EMBL" id="EFV44454.1"/>
    </source>
</evidence>
<name>E5Y6I2_BILW3</name>
<comment type="caution">
    <text evidence="2">The sequence shown here is derived from an EMBL/GenBank/DDBJ whole genome shotgun (WGS) entry which is preliminary data.</text>
</comment>
<dbReference type="PANTHER" id="PTHR36932:SF1">
    <property type="entry name" value="CAPSULAR POLYSACCHARIDE BIOSYNTHESIS PROTEIN"/>
    <property type="match status" value="1"/>
</dbReference>
<reference evidence="2 3" key="1">
    <citation type="submission" date="2010-10" db="EMBL/GenBank/DDBJ databases">
        <authorList>
            <consortium name="The Broad Institute Genome Sequencing Platform"/>
            <person name="Ward D."/>
            <person name="Earl A."/>
            <person name="Feldgarden M."/>
            <person name="Young S.K."/>
            <person name="Gargeya S."/>
            <person name="Zeng Q."/>
            <person name="Alvarado L."/>
            <person name="Berlin A."/>
            <person name="Bochicchio J."/>
            <person name="Chapman S.B."/>
            <person name="Chen Z."/>
            <person name="Freedman E."/>
            <person name="Gellesch M."/>
            <person name="Goldberg J."/>
            <person name="Griggs A."/>
            <person name="Gujja S."/>
            <person name="Heilman E."/>
            <person name="Heiman D."/>
            <person name="Howarth C."/>
            <person name="Mehta T."/>
            <person name="Neiman D."/>
            <person name="Pearson M."/>
            <person name="Roberts A."/>
            <person name="Saif S."/>
            <person name="Shea T."/>
            <person name="Shenoy N."/>
            <person name="Sisk P."/>
            <person name="Stolte C."/>
            <person name="Sykes S."/>
            <person name="White J."/>
            <person name="Yandava C."/>
            <person name="Allen-Vercoe E."/>
            <person name="Sibley C."/>
            <person name="Ambrose C.E."/>
            <person name="Strauss J."/>
            <person name="Daigneault M."/>
            <person name="Haas B."/>
            <person name="Nusbaum C."/>
            <person name="Birren B."/>
        </authorList>
    </citation>
    <scope>NUCLEOTIDE SEQUENCE [LARGE SCALE GENOMIC DNA]</scope>
    <source>
        <strain evidence="2 3">3_1_6</strain>
    </source>
</reference>
<accession>E5Y6I2</accession>
<feature type="domain" description="AMP-dependent synthetase/ligase" evidence="1">
    <location>
        <begin position="108"/>
        <end position="297"/>
    </location>
</feature>
<organism evidence="2 3">
    <name type="scientific">Bilophila wadsworthia (strain 3_1_6)</name>
    <dbReference type="NCBI Taxonomy" id="563192"/>
    <lineage>
        <taxon>Bacteria</taxon>
        <taxon>Pseudomonadati</taxon>
        <taxon>Thermodesulfobacteriota</taxon>
        <taxon>Desulfovibrionia</taxon>
        <taxon>Desulfovibrionales</taxon>
        <taxon>Desulfovibrionaceae</taxon>
        <taxon>Bilophila</taxon>
    </lineage>
</organism>
<dbReference type="EMBL" id="ADCP02000003">
    <property type="protein sequence ID" value="EFV44454.1"/>
    <property type="molecule type" value="Genomic_DNA"/>
</dbReference>
<dbReference type="RefSeq" id="WP_005027371.1">
    <property type="nucleotide sequence ID" value="NZ_KE150240.1"/>
</dbReference>
<keyword evidence="3" id="KW-1185">Reference proteome</keyword>
<gene>
    <name evidence="2" type="ORF">HMPREF0179_01795</name>
</gene>
<dbReference type="PANTHER" id="PTHR36932">
    <property type="entry name" value="CAPSULAR POLYSACCHARIDE BIOSYNTHESIS PROTEIN"/>
    <property type="match status" value="1"/>
</dbReference>
<dbReference type="AlphaFoldDB" id="E5Y6I2"/>
<dbReference type="STRING" id="563192.HMPREF0179_01795"/>
<evidence type="ECO:0000259" key="1">
    <source>
        <dbReference type="Pfam" id="PF00501"/>
    </source>
</evidence>
<dbReference type="OrthoDB" id="5484550at2"/>
<dbReference type="Proteomes" id="UP000006034">
    <property type="component" value="Unassembled WGS sequence"/>
</dbReference>
<dbReference type="GeneID" id="78087474"/>
<dbReference type="NCBIfam" id="NF045666">
    <property type="entry name" value="DVU1553_fam_AMP"/>
    <property type="match status" value="1"/>
</dbReference>
<reference evidence="2 3" key="2">
    <citation type="submission" date="2013-04" db="EMBL/GenBank/DDBJ databases">
        <title>The Genome Sequence of Bilophila wadsworthia 3_1_6.</title>
        <authorList>
            <consortium name="The Broad Institute Genomics Platform"/>
            <person name="Earl A."/>
            <person name="Ward D."/>
            <person name="Feldgarden M."/>
            <person name="Gevers D."/>
            <person name="Sibley C."/>
            <person name="Strauss J."/>
            <person name="Allen-Vercoe E."/>
            <person name="Walker B."/>
            <person name="Young S."/>
            <person name="Zeng Q."/>
            <person name="Gargeya S."/>
            <person name="Fitzgerald M."/>
            <person name="Haas B."/>
            <person name="Abouelleil A."/>
            <person name="Allen A.W."/>
            <person name="Alvarado L."/>
            <person name="Arachchi H.M."/>
            <person name="Berlin A.M."/>
            <person name="Chapman S.B."/>
            <person name="Gainer-Dewar J."/>
            <person name="Goldberg J."/>
            <person name="Griggs A."/>
            <person name="Gujja S."/>
            <person name="Hansen M."/>
            <person name="Howarth C."/>
            <person name="Imamovic A."/>
            <person name="Ireland A."/>
            <person name="Larimer J."/>
            <person name="McCowan C."/>
            <person name="Murphy C."/>
            <person name="Pearson M."/>
            <person name="Poon T.W."/>
            <person name="Priest M."/>
            <person name="Roberts A."/>
            <person name="Saif S."/>
            <person name="Shea T."/>
            <person name="Sisk P."/>
            <person name="Sykes S."/>
            <person name="Wortman J."/>
            <person name="Nusbaum C."/>
            <person name="Birren B."/>
        </authorList>
    </citation>
    <scope>NUCLEOTIDE SEQUENCE [LARGE SCALE GENOMIC DNA]</scope>
    <source>
        <strain evidence="2 3">3_1_6</strain>
    </source>
</reference>